<sequence length="130" mass="14719">MDSSQILSILMLVFAMVLTGVALGAKEEQDSEAAVVAPSEHHKRSVDFPLSQDLLDDDAYDMDKRGSLFRFGKRGGLFRFGKRGTLFRFGKRGSTLFRFGRSGNDDLWVPVNEDGQDTKRNFHWGRETEE</sequence>
<feature type="chain" id="PRO_5035779883" evidence="1">
    <location>
        <begin position="25"/>
        <end position="130"/>
    </location>
</feature>
<proteinExistence type="evidence at transcript level"/>
<reference evidence="2" key="1">
    <citation type="submission" date="2021-12" db="EMBL/GenBank/DDBJ databases">
        <authorList>
            <person name="Yoon S."/>
            <person name="Sohn Y.C."/>
        </authorList>
    </citation>
    <scope>NUCLEOTIDE SEQUENCE</scope>
</reference>
<feature type="signal peptide" evidence="1">
    <location>
        <begin position="1"/>
        <end position="24"/>
    </location>
</feature>
<dbReference type="AlphaFoldDB" id="A0A8T9VXS1"/>
<evidence type="ECO:0000313" key="2">
    <source>
        <dbReference type="EMBL" id="UPH88288.1"/>
    </source>
</evidence>
<accession>A0A8T9VXS1</accession>
<keyword evidence="1" id="KW-0732">Signal</keyword>
<dbReference type="EMBL" id="OL804262">
    <property type="protein sequence ID" value="UPH88288.1"/>
    <property type="molecule type" value="mRNA"/>
</dbReference>
<evidence type="ECO:0000256" key="1">
    <source>
        <dbReference type="SAM" id="SignalP"/>
    </source>
</evidence>
<organism evidence="2">
    <name type="scientific">Haliotis discus hannai</name>
    <name type="common">Japanese abalone</name>
    <dbReference type="NCBI Taxonomy" id="42344"/>
    <lineage>
        <taxon>Eukaryota</taxon>
        <taxon>Metazoa</taxon>
        <taxon>Spiralia</taxon>
        <taxon>Lophotrochozoa</taxon>
        <taxon>Mollusca</taxon>
        <taxon>Gastropoda</taxon>
        <taxon>Vetigastropoda</taxon>
        <taxon>Lepetellida</taxon>
        <taxon>Haliotoidea</taxon>
        <taxon>Haliotidae</taxon>
        <taxon>Haliotis</taxon>
    </lineage>
</organism>
<protein>
    <submittedName>
        <fullName evidence="2">LFRFamide</fullName>
    </submittedName>
</protein>
<name>A0A8T9VXS1_HALDH</name>